<proteinExistence type="predicted"/>
<organism evidence="1 2">
    <name type="scientific">Brachionus plicatilis</name>
    <name type="common">Marine rotifer</name>
    <name type="synonym">Brachionus muelleri</name>
    <dbReference type="NCBI Taxonomy" id="10195"/>
    <lineage>
        <taxon>Eukaryota</taxon>
        <taxon>Metazoa</taxon>
        <taxon>Spiralia</taxon>
        <taxon>Gnathifera</taxon>
        <taxon>Rotifera</taxon>
        <taxon>Eurotatoria</taxon>
        <taxon>Monogononta</taxon>
        <taxon>Pseudotrocha</taxon>
        <taxon>Ploima</taxon>
        <taxon>Brachionidae</taxon>
        <taxon>Brachionus</taxon>
    </lineage>
</organism>
<evidence type="ECO:0000313" key="1">
    <source>
        <dbReference type="EMBL" id="RNA43963.1"/>
    </source>
</evidence>
<dbReference type="Proteomes" id="UP000276133">
    <property type="component" value="Unassembled WGS sequence"/>
</dbReference>
<protein>
    <submittedName>
        <fullName evidence="1">Uncharacterized protein</fullName>
    </submittedName>
</protein>
<gene>
    <name evidence="1" type="ORF">BpHYR1_011172</name>
</gene>
<accession>A0A3M7T7C7</accession>
<evidence type="ECO:0000313" key="2">
    <source>
        <dbReference type="Proteomes" id="UP000276133"/>
    </source>
</evidence>
<sequence length="325" mass="37992">MAARGFVSFLKSQTDSFDFKIFKNDYLIQISPIKMPISYKTSINETAYLFRDSIVTNLASNKFFYNNIHEVSSFRYFCQLLEETDQGNVNENQIGRLTLLLHVKNTNEFDFKNDLLNFFYQIKSNDRITKRIAEIVFSITQVHDVQFDFIDLKINFFKFGLIRLNGFAGLDSIYIGIDAIKYFMNMLSEDYENKQKLEVFRLNMFRLIIHETCHVALRKTLNNFNASSPSFQSKNETDSKQADIFEAGVLCEKSFFSERIDWALSTKNPEFDLNYCADFLTKLLNEPTESDSDFPKFDFKRSGCLKNPDKLIYMAIDFSSEIDML</sequence>
<dbReference type="AlphaFoldDB" id="A0A3M7T7C7"/>
<dbReference type="EMBL" id="REGN01000169">
    <property type="protein sequence ID" value="RNA43963.1"/>
    <property type="molecule type" value="Genomic_DNA"/>
</dbReference>
<keyword evidence="2" id="KW-1185">Reference proteome</keyword>
<name>A0A3M7T7C7_BRAPC</name>
<reference evidence="1 2" key="1">
    <citation type="journal article" date="2018" name="Sci. Rep.">
        <title>Genomic signatures of local adaptation to the degree of environmental predictability in rotifers.</title>
        <authorList>
            <person name="Franch-Gras L."/>
            <person name="Hahn C."/>
            <person name="Garcia-Roger E.M."/>
            <person name="Carmona M.J."/>
            <person name="Serra M."/>
            <person name="Gomez A."/>
        </authorList>
    </citation>
    <scope>NUCLEOTIDE SEQUENCE [LARGE SCALE GENOMIC DNA]</scope>
    <source>
        <strain evidence="1">HYR1</strain>
    </source>
</reference>
<comment type="caution">
    <text evidence="1">The sequence shown here is derived from an EMBL/GenBank/DDBJ whole genome shotgun (WGS) entry which is preliminary data.</text>
</comment>
<dbReference type="OrthoDB" id="10044090at2759"/>